<comment type="caution">
    <text evidence="1">The sequence shown here is derived from an EMBL/GenBank/DDBJ whole genome shotgun (WGS) entry which is preliminary data.</text>
</comment>
<organism evidence="1 2">
    <name type="scientific">Platanthera guangdongensis</name>
    <dbReference type="NCBI Taxonomy" id="2320717"/>
    <lineage>
        <taxon>Eukaryota</taxon>
        <taxon>Viridiplantae</taxon>
        <taxon>Streptophyta</taxon>
        <taxon>Embryophyta</taxon>
        <taxon>Tracheophyta</taxon>
        <taxon>Spermatophyta</taxon>
        <taxon>Magnoliopsida</taxon>
        <taxon>Liliopsida</taxon>
        <taxon>Asparagales</taxon>
        <taxon>Orchidaceae</taxon>
        <taxon>Orchidoideae</taxon>
        <taxon>Orchideae</taxon>
        <taxon>Orchidinae</taxon>
        <taxon>Platanthera</taxon>
    </lineage>
</organism>
<proteinExistence type="predicted"/>
<protein>
    <submittedName>
        <fullName evidence="1">Villin-4</fullName>
    </submittedName>
</protein>
<reference evidence="1 2" key="1">
    <citation type="journal article" date="2022" name="Nat. Plants">
        <title>Genomes of leafy and leafless Platanthera orchids illuminate the evolution of mycoheterotrophy.</title>
        <authorList>
            <person name="Li M.H."/>
            <person name="Liu K.W."/>
            <person name="Li Z."/>
            <person name="Lu H.C."/>
            <person name="Ye Q.L."/>
            <person name="Zhang D."/>
            <person name="Wang J.Y."/>
            <person name="Li Y.F."/>
            <person name="Zhong Z.M."/>
            <person name="Liu X."/>
            <person name="Yu X."/>
            <person name="Liu D.K."/>
            <person name="Tu X.D."/>
            <person name="Liu B."/>
            <person name="Hao Y."/>
            <person name="Liao X.Y."/>
            <person name="Jiang Y.T."/>
            <person name="Sun W.H."/>
            <person name="Chen J."/>
            <person name="Chen Y.Q."/>
            <person name="Ai Y."/>
            <person name="Zhai J.W."/>
            <person name="Wu S.S."/>
            <person name="Zhou Z."/>
            <person name="Hsiao Y.Y."/>
            <person name="Wu W.L."/>
            <person name="Chen Y.Y."/>
            <person name="Lin Y.F."/>
            <person name="Hsu J.L."/>
            <person name="Li C.Y."/>
            <person name="Wang Z.W."/>
            <person name="Zhao X."/>
            <person name="Zhong W.Y."/>
            <person name="Ma X.K."/>
            <person name="Ma L."/>
            <person name="Huang J."/>
            <person name="Chen G.Z."/>
            <person name="Huang M.Z."/>
            <person name="Huang L."/>
            <person name="Peng D.H."/>
            <person name="Luo Y.B."/>
            <person name="Zou S.Q."/>
            <person name="Chen S.P."/>
            <person name="Lan S."/>
            <person name="Tsai W.C."/>
            <person name="Van de Peer Y."/>
            <person name="Liu Z.J."/>
        </authorList>
    </citation>
    <scope>NUCLEOTIDE SEQUENCE [LARGE SCALE GENOMIC DNA]</scope>
    <source>
        <strain evidence="1">Lor288</strain>
    </source>
</reference>
<dbReference type="Proteomes" id="UP001412067">
    <property type="component" value="Unassembled WGS sequence"/>
</dbReference>
<sequence length="713" mass="80376">MAPRGIGNISRGERVHTGVATNTDEFYNIILMLKAARLSFVLEHPFKVLDKDVLDFFQHAMLRHKDMVIKSKNSSRSLFEPGGQNTLDMMTGVPIHHLKRIESSIFSRWERRIPRQGVLKEVAEEEEEVIFDVRITTPTPMKLLKSLGIETMIPDTMIIETVFGDSVLDVAAKEVLAVDVGSAEIKVDDPDTIVADRVMANDGIAAAAVVIVIDESAEDLSDDDYLDADLIVFDDVEVAELGDVDADKVEAEGQQIKPFVSVQTELDRFIRNLHRMIARIPVAKFSSDSEDVADLPYSPRIQSVHIPRSSTDNFLLKSIEVMMAKQQAHFDKSLKIVLDKVKEVEQDMNNDLADINVHFDKLETNLDTWLVQDTELVEDIPQPETKKRRFGEGPSAHRSDPNRELCEVWSSISKGIILDTFTLVNMGSEDRWKYYSMAEWQKHEVTNAKRIINFRKFSRDDPDAPLPSPKSGEYLEMKNCFYFLLNSQCFIVEIAIFFNIAFKEEYLLGTWFGKESTALWNRRGRGGGRNRGGSSLLRAQTGTAGHLVTCRPAVFTQKGRISFGYKTFMVESAIEDKTYNPEGIALFWVQGFGPENMQAIQVNLLFDSDDFVDFLLEIFKCRHRHLFPPFESFQMIRANGGSVELFKVHPPDLSAAGTPFAGGFSGPPGERRAAVHGLTTLLWVLISLPAKHGLALMNKRSKMTAREKKIPAR</sequence>
<accession>A0ABR2MZ40</accession>
<dbReference type="EMBL" id="JBBWWR010000003">
    <property type="protein sequence ID" value="KAK8969465.1"/>
    <property type="molecule type" value="Genomic_DNA"/>
</dbReference>
<name>A0ABR2MZ40_9ASPA</name>
<keyword evidence="2" id="KW-1185">Reference proteome</keyword>
<evidence type="ECO:0000313" key="1">
    <source>
        <dbReference type="EMBL" id="KAK8969465.1"/>
    </source>
</evidence>
<evidence type="ECO:0000313" key="2">
    <source>
        <dbReference type="Proteomes" id="UP001412067"/>
    </source>
</evidence>
<gene>
    <name evidence="1" type="primary">VLN4</name>
    <name evidence="1" type="ORF">KSP40_PGU002080</name>
</gene>